<comment type="caution">
    <text evidence="1">The sequence shown here is derived from an EMBL/GenBank/DDBJ whole genome shotgun (WGS) entry which is preliminary data.</text>
</comment>
<proteinExistence type="predicted"/>
<dbReference type="EMBL" id="LAVV01008203">
    <property type="protein sequence ID" value="KNZ53463.1"/>
    <property type="molecule type" value="Genomic_DNA"/>
</dbReference>
<evidence type="ECO:0000313" key="2">
    <source>
        <dbReference type="Proteomes" id="UP000037035"/>
    </source>
</evidence>
<reference evidence="1 2" key="1">
    <citation type="submission" date="2015-08" db="EMBL/GenBank/DDBJ databases">
        <title>Next Generation Sequencing and Analysis of the Genome of Puccinia sorghi L Schw, the Causal Agent of Maize Common Rust.</title>
        <authorList>
            <person name="Rochi L."/>
            <person name="Burguener G."/>
            <person name="Darino M."/>
            <person name="Turjanski A."/>
            <person name="Kreff E."/>
            <person name="Dieguez M.J."/>
            <person name="Sacco F."/>
        </authorList>
    </citation>
    <scope>NUCLEOTIDE SEQUENCE [LARGE SCALE GENOMIC DNA]</scope>
    <source>
        <strain evidence="1 2">RO10H11247</strain>
    </source>
</reference>
<keyword evidence="2" id="KW-1185">Reference proteome</keyword>
<dbReference type="Proteomes" id="UP000037035">
    <property type="component" value="Unassembled WGS sequence"/>
</dbReference>
<name>A0A0L6UY58_9BASI</name>
<gene>
    <name evidence="1" type="ORF">VP01_3230g2</name>
</gene>
<evidence type="ECO:0000313" key="1">
    <source>
        <dbReference type="EMBL" id="KNZ53463.1"/>
    </source>
</evidence>
<dbReference type="VEuPathDB" id="FungiDB:VP01_3230g2"/>
<protein>
    <submittedName>
        <fullName evidence="1">Uncharacterized protein</fullName>
    </submittedName>
</protein>
<dbReference type="AlphaFoldDB" id="A0A0L6UY58"/>
<organism evidence="1 2">
    <name type="scientific">Puccinia sorghi</name>
    <dbReference type="NCBI Taxonomy" id="27349"/>
    <lineage>
        <taxon>Eukaryota</taxon>
        <taxon>Fungi</taxon>
        <taxon>Dikarya</taxon>
        <taxon>Basidiomycota</taxon>
        <taxon>Pucciniomycotina</taxon>
        <taxon>Pucciniomycetes</taxon>
        <taxon>Pucciniales</taxon>
        <taxon>Pucciniaceae</taxon>
        <taxon>Puccinia</taxon>
    </lineage>
</organism>
<sequence>MNCTTSDSMLRPSHCQKAPETRGLESGVYTYNLLNNTPLNHYLVRIRHSHMISWSDQAGNGCFGPKSCSIYGWRSTWDGSDHWIGPTAMDWILAGGGWGLWIDGGAGLSSGWTVDGIKGGIEDDESTLWQEQKQKENMGSWTCRCVSSVQDIFWERQYAFPPPVRTGRASDKETLKKHTVLPQKTLQNPTHIACNPGQKQQKKIAIPRHGWLRKIASMHWLPDPRVSLCMYPASANKLYIAISPMTRVRYRFASVSLQVWMPLPGGHPITRITWESIRVRHSCVPRPSGLRTTSLLEFAGHGHAKLQSTSGSYVYRVISLLTATDYQERHKRALQALQTVDHDETKILTKSESTVFFLFFLHLADLKTRVYMNRWERDGEVVEGPEEERSG</sequence>
<accession>A0A0L6UY58</accession>